<feature type="region of interest" description="Disordered" evidence="5">
    <location>
        <begin position="484"/>
        <end position="517"/>
    </location>
</feature>
<evidence type="ECO:0000256" key="2">
    <source>
        <dbReference type="ARBA" id="ARBA00023157"/>
    </source>
</evidence>
<keyword evidence="3" id="KW-0325">Glycoprotein</keyword>
<dbReference type="GO" id="GO:0004415">
    <property type="term" value="F:hyalurononglucosaminidase activity"/>
    <property type="evidence" value="ECO:0007669"/>
    <property type="project" value="UniProtKB-UniRule"/>
</dbReference>
<feature type="signal peptide" evidence="6">
    <location>
        <begin position="1"/>
        <end position="16"/>
    </location>
</feature>
<dbReference type="AlphaFoldDB" id="A0A6J1NYS2"/>
<dbReference type="InterPro" id="IPR017853">
    <property type="entry name" value="GH"/>
</dbReference>
<keyword evidence="4" id="KW-0378">Hydrolase</keyword>
<evidence type="ECO:0000256" key="5">
    <source>
        <dbReference type="SAM" id="MobiDB-lite"/>
    </source>
</evidence>
<dbReference type="PRINTS" id="PR00846">
    <property type="entry name" value="GLHYDRLASE56"/>
</dbReference>
<dbReference type="SUPFAM" id="SSF51445">
    <property type="entry name" value="(Trans)glycosidases"/>
    <property type="match status" value="1"/>
</dbReference>
<evidence type="ECO:0000256" key="3">
    <source>
        <dbReference type="ARBA" id="ARBA00023180"/>
    </source>
</evidence>
<feature type="region of interest" description="Disordered" evidence="5">
    <location>
        <begin position="443"/>
        <end position="464"/>
    </location>
</feature>
<dbReference type="InterPro" id="IPR013785">
    <property type="entry name" value="Aldolase_TIM"/>
</dbReference>
<dbReference type="OrthoDB" id="5796153at2759"/>
<feature type="compositionally biased region" description="Low complexity" evidence="5">
    <location>
        <begin position="377"/>
        <end position="395"/>
    </location>
</feature>
<feature type="chain" id="PRO_5047393432" description="Hyaluronidase" evidence="6">
    <location>
        <begin position="17"/>
        <end position="547"/>
    </location>
</feature>
<evidence type="ECO:0000256" key="1">
    <source>
        <dbReference type="ARBA" id="ARBA00008871"/>
    </source>
</evidence>
<evidence type="ECO:0000256" key="6">
    <source>
        <dbReference type="SAM" id="SignalP"/>
    </source>
</evidence>
<keyword evidence="6" id="KW-0732">Signal</keyword>
<feature type="compositionally biased region" description="Acidic residues" evidence="5">
    <location>
        <begin position="489"/>
        <end position="500"/>
    </location>
</feature>
<comment type="similarity">
    <text evidence="1 4">Belongs to the glycosyl hydrolase 56 family.</text>
</comment>
<proteinExistence type="inferred from homology"/>
<reference evidence="8" key="2">
    <citation type="submission" date="2025-08" db="UniProtKB">
        <authorList>
            <consortium name="RefSeq"/>
        </authorList>
    </citation>
    <scope>IDENTIFICATION</scope>
</reference>
<keyword evidence="7" id="KW-1185">Reference proteome</keyword>
<reference evidence="7" key="1">
    <citation type="submission" date="2025-05" db="UniProtKB">
        <authorList>
            <consortium name="RefSeq"/>
        </authorList>
    </citation>
    <scope>NUCLEOTIDE SEQUENCE [LARGE SCALE GENOMIC DNA]</scope>
</reference>
<dbReference type="KEGG" id="bany:112054776"/>
<evidence type="ECO:0000256" key="4">
    <source>
        <dbReference type="RuleBase" id="RU610713"/>
    </source>
</evidence>
<name>A0A6J1NYS2_BICAN</name>
<dbReference type="GeneID" id="112054776"/>
<feature type="compositionally biased region" description="Polar residues" evidence="5">
    <location>
        <begin position="503"/>
        <end position="517"/>
    </location>
</feature>
<organism evidence="7 8">
    <name type="scientific">Bicyclus anynana</name>
    <name type="common">Squinting bush brown butterfly</name>
    <dbReference type="NCBI Taxonomy" id="110368"/>
    <lineage>
        <taxon>Eukaryota</taxon>
        <taxon>Metazoa</taxon>
        <taxon>Ecdysozoa</taxon>
        <taxon>Arthropoda</taxon>
        <taxon>Hexapoda</taxon>
        <taxon>Insecta</taxon>
        <taxon>Pterygota</taxon>
        <taxon>Neoptera</taxon>
        <taxon>Endopterygota</taxon>
        <taxon>Lepidoptera</taxon>
        <taxon>Glossata</taxon>
        <taxon>Ditrysia</taxon>
        <taxon>Papilionoidea</taxon>
        <taxon>Nymphalidae</taxon>
        <taxon>Satyrinae</taxon>
        <taxon>Satyrini</taxon>
        <taxon>Mycalesina</taxon>
        <taxon>Bicyclus</taxon>
    </lineage>
</organism>
<dbReference type="RefSeq" id="XP_023950442.2">
    <property type="nucleotide sequence ID" value="XM_024094674.2"/>
</dbReference>
<dbReference type="GO" id="GO:0006952">
    <property type="term" value="P:defense response"/>
    <property type="evidence" value="ECO:0007669"/>
    <property type="project" value="InterPro"/>
</dbReference>
<feature type="region of interest" description="Disordered" evidence="5">
    <location>
        <begin position="364"/>
        <end position="395"/>
    </location>
</feature>
<sequence length="547" mass="62489">MLLFLFFVLVCCAVKCDYVSNNYYIIEMPEEEVARDYNTPFKVYWNVPSRQCLSRNVVFNLTKFGIIQNDNDTFEGGRITIMYDPGVFPAIFQSDSGSYRYRNGGVPQQGNLELHLTVFRESLNKSIPNPDFSGVGIIDFESWRPIFRQQFGTLTPYIDLSMNIEKRRHWWWPTSWQKMEATKRFEDAARVFMQTTLSIAKQMRPRAIWGYYAFPYCFNMGTNNLVENCTDQIKGENDKIYWLWAESTALYPSVYSSVSLSTAQLAALVRGRVTEANRVKKPGTLVLPYFWFRYRDGSYMSKEDVTAVMDALKKTNASGLIIWGSSSDVNQVDNCNGLYNYVENTLGPIIKSYIQQINRVYDDPEQNDAENDDDYNDTFTTTDATTTDQTTTLNGNLETTTNNFLKMGVDQDSSVLSNSYSKSTSQNNSTYWDIVQKAIKKETTNLNGNDNSSSIENSSTETTTKENVLVNSLDDFLFTIKSTTYPSNDSEDSEENDNFSEDLASSTVDLDSSRNTNEDFSTVYTTQTSTESLENFIIINDDKKTTR</sequence>
<protein>
    <recommendedName>
        <fullName evidence="4">Hyaluronidase</fullName>
        <ecNumber evidence="4">3.2.1.35</ecNumber>
    </recommendedName>
</protein>
<feature type="compositionally biased region" description="Acidic residues" evidence="5">
    <location>
        <begin position="364"/>
        <end position="376"/>
    </location>
</feature>
<dbReference type="EC" id="3.2.1.35" evidence="4"/>
<dbReference type="PRINTS" id="PR00847">
    <property type="entry name" value="HYALURONDASE"/>
</dbReference>
<dbReference type="Pfam" id="PF01630">
    <property type="entry name" value="Glyco_hydro_56"/>
    <property type="match status" value="1"/>
</dbReference>
<dbReference type="PANTHER" id="PTHR11769">
    <property type="entry name" value="HYALURONIDASE"/>
    <property type="match status" value="1"/>
</dbReference>
<gene>
    <name evidence="8" type="primary">LOC112054776</name>
</gene>
<comment type="catalytic activity">
    <reaction evidence="4">
        <text>Random hydrolysis of (1-&gt;4)-linkages between N-acetyl-beta-D-glucosamine and D-glucuronate residues in hyaluronate.</text>
        <dbReference type="EC" id="3.2.1.35"/>
    </reaction>
</comment>
<dbReference type="InterPro" id="IPR001329">
    <property type="entry name" value="Venom_Hyaluronidase"/>
</dbReference>
<dbReference type="GO" id="GO:0005975">
    <property type="term" value="P:carbohydrate metabolic process"/>
    <property type="evidence" value="ECO:0007669"/>
    <property type="project" value="InterPro"/>
</dbReference>
<evidence type="ECO:0000313" key="8">
    <source>
        <dbReference type="RefSeq" id="XP_023950442.2"/>
    </source>
</evidence>
<dbReference type="PANTHER" id="PTHR11769:SF35">
    <property type="entry name" value="HYALURONIDASE"/>
    <property type="match status" value="1"/>
</dbReference>
<dbReference type="GO" id="GO:0030214">
    <property type="term" value="P:hyaluronan catabolic process"/>
    <property type="evidence" value="ECO:0007669"/>
    <property type="project" value="TreeGrafter"/>
</dbReference>
<accession>A0A6J1NYS2</accession>
<keyword evidence="4" id="KW-0326">Glycosidase</keyword>
<keyword evidence="2" id="KW-1015">Disulfide bond</keyword>
<evidence type="ECO:0000313" key="7">
    <source>
        <dbReference type="Proteomes" id="UP001652582"/>
    </source>
</evidence>
<dbReference type="Gene3D" id="3.20.20.70">
    <property type="entry name" value="Aldolase class I"/>
    <property type="match status" value="1"/>
</dbReference>
<feature type="compositionally biased region" description="Low complexity" evidence="5">
    <location>
        <begin position="447"/>
        <end position="464"/>
    </location>
</feature>
<dbReference type="Proteomes" id="UP001652582">
    <property type="component" value="Chromosome 2"/>
</dbReference>
<dbReference type="InterPro" id="IPR018155">
    <property type="entry name" value="Hyaluronidase"/>
</dbReference>